<dbReference type="PANTHER" id="PTHR33336">
    <property type="entry name" value="QUINOL MONOOXYGENASE YGIN-RELATED"/>
    <property type="match status" value="1"/>
</dbReference>
<dbReference type="InterPro" id="IPR011008">
    <property type="entry name" value="Dimeric_a/b-barrel"/>
</dbReference>
<dbReference type="Pfam" id="PF03992">
    <property type="entry name" value="ABM"/>
    <property type="match status" value="1"/>
</dbReference>
<feature type="domain" description="ABM" evidence="1">
    <location>
        <begin position="2"/>
        <end position="90"/>
    </location>
</feature>
<dbReference type="InterPro" id="IPR007138">
    <property type="entry name" value="ABM_dom"/>
</dbReference>
<dbReference type="PROSITE" id="PS51725">
    <property type="entry name" value="ABM"/>
    <property type="match status" value="1"/>
</dbReference>
<comment type="caution">
    <text evidence="2">The sequence shown here is derived from an EMBL/GenBank/DDBJ whole genome shotgun (WGS) entry which is preliminary data.</text>
</comment>
<name>A0ABD5XSC7_9EURY</name>
<gene>
    <name evidence="2" type="ORF">ACFQRB_08660</name>
</gene>
<keyword evidence="2" id="KW-0560">Oxidoreductase</keyword>
<protein>
    <submittedName>
        <fullName evidence="2">Quinol monooxygenase</fullName>
        <ecNumber evidence="2">1.-.-.-</ecNumber>
    </submittedName>
</protein>
<dbReference type="Gene3D" id="3.30.70.100">
    <property type="match status" value="1"/>
</dbReference>
<evidence type="ECO:0000259" key="1">
    <source>
        <dbReference type="PROSITE" id="PS51725"/>
    </source>
</evidence>
<dbReference type="InterPro" id="IPR050744">
    <property type="entry name" value="AI-2_Isomerase_LsrG"/>
</dbReference>
<evidence type="ECO:0000313" key="3">
    <source>
        <dbReference type="Proteomes" id="UP001596368"/>
    </source>
</evidence>
<accession>A0ABD5XSC7</accession>
<dbReference type="AlphaFoldDB" id="A0ABD5XSC7"/>
<sequence>MIVTHTSIPFDPARREEAMALVSAVVEATREESGVVRYSAAEDSETPGLVRFFEQYEDAAAARTHTETAHYRRFVEALPDLVDGDIETVQATVEDVEAATFTAAEAAASIE</sequence>
<keyword evidence="2" id="KW-0503">Monooxygenase</keyword>
<proteinExistence type="predicted"/>
<dbReference type="SUPFAM" id="SSF54909">
    <property type="entry name" value="Dimeric alpha+beta barrel"/>
    <property type="match status" value="1"/>
</dbReference>
<dbReference type="RefSeq" id="WP_284014490.1">
    <property type="nucleotide sequence ID" value="NZ_CP126156.1"/>
</dbReference>
<evidence type="ECO:0000313" key="2">
    <source>
        <dbReference type="EMBL" id="MFC7136565.1"/>
    </source>
</evidence>
<dbReference type="Proteomes" id="UP001596368">
    <property type="component" value="Unassembled WGS sequence"/>
</dbReference>
<dbReference type="EC" id="1.-.-.-" evidence="2"/>
<dbReference type="GO" id="GO:0004497">
    <property type="term" value="F:monooxygenase activity"/>
    <property type="evidence" value="ECO:0007669"/>
    <property type="project" value="UniProtKB-KW"/>
</dbReference>
<keyword evidence="3" id="KW-1185">Reference proteome</keyword>
<dbReference type="EMBL" id="JBHSZG010000001">
    <property type="protein sequence ID" value="MFC7136565.1"/>
    <property type="molecule type" value="Genomic_DNA"/>
</dbReference>
<dbReference type="GeneID" id="81121752"/>
<organism evidence="2 3">
    <name type="scientific">Halobaculum litoreum</name>
    <dbReference type="NCBI Taxonomy" id="3031998"/>
    <lineage>
        <taxon>Archaea</taxon>
        <taxon>Methanobacteriati</taxon>
        <taxon>Methanobacteriota</taxon>
        <taxon>Stenosarchaea group</taxon>
        <taxon>Halobacteria</taxon>
        <taxon>Halobacteriales</taxon>
        <taxon>Haloferacaceae</taxon>
        <taxon>Halobaculum</taxon>
    </lineage>
</organism>
<reference evidence="2 3" key="1">
    <citation type="journal article" date="2019" name="Int. J. Syst. Evol. Microbiol.">
        <title>The Global Catalogue of Microorganisms (GCM) 10K type strain sequencing project: providing services to taxonomists for standard genome sequencing and annotation.</title>
        <authorList>
            <consortium name="The Broad Institute Genomics Platform"/>
            <consortium name="The Broad Institute Genome Sequencing Center for Infectious Disease"/>
            <person name="Wu L."/>
            <person name="Ma J."/>
        </authorList>
    </citation>
    <scope>NUCLEOTIDE SEQUENCE [LARGE SCALE GENOMIC DNA]</scope>
    <source>
        <strain evidence="2 3">DT92</strain>
    </source>
</reference>
<dbReference type="PANTHER" id="PTHR33336:SF15">
    <property type="entry name" value="ABM DOMAIN-CONTAINING PROTEIN"/>
    <property type="match status" value="1"/>
</dbReference>